<reference evidence="2" key="1">
    <citation type="submission" date="2015-01" db="EMBL/GenBank/DDBJ databases">
        <authorList>
            <person name="Aksoy S."/>
            <person name="Warren W."/>
            <person name="Wilson R.K."/>
        </authorList>
    </citation>
    <scope>NUCLEOTIDE SEQUENCE [LARGE SCALE GENOMIC DNA]</scope>
    <source>
        <strain evidence="2">IAEA</strain>
    </source>
</reference>
<dbReference type="VEuPathDB" id="VectorBase:GPPI008422"/>
<evidence type="ECO:0000313" key="1">
    <source>
        <dbReference type="EnsemblMetazoa" id="GPPI008422-PA"/>
    </source>
</evidence>
<dbReference type="Proteomes" id="UP000092460">
    <property type="component" value="Unassembled WGS sequence"/>
</dbReference>
<accession>A0A1B0ATW8</accession>
<proteinExistence type="predicted"/>
<dbReference type="EnsemblMetazoa" id="GPPI008422-RA">
    <property type="protein sequence ID" value="GPPI008422-PA"/>
    <property type="gene ID" value="GPPI008422"/>
</dbReference>
<protein>
    <submittedName>
        <fullName evidence="1">Uncharacterized protein</fullName>
    </submittedName>
</protein>
<keyword evidence="2" id="KW-1185">Reference proteome</keyword>
<reference evidence="1" key="2">
    <citation type="submission" date="2020-05" db="UniProtKB">
        <authorList>
            <consortium name="EnsemblMetazoa"/>
        </authorList>
    </citation>
    <scope>IDENTIFICATION</scope>
    <source>
        <strain evidence="1">IAEA</strain>
    </source>
</reference>
<dbReference type="EMBL" id="JXJN01003460">
    <property type="status" value="NOT_ANNOTATED_CDS"/>
    <property type="molecule type" value="Genomic_DNA"/>
</dbReference>
<evidence type="ECO:0000313" key="2">
    <source>
        <dbReference type="Proteomes" id="UP000092460"/>
    </source>
</evidence>
<dbReference type="AlphaFoldDB" id="A0A1B0ATW8"/>
<name>A0A1B0ATW8_9MUSC</name>
<sequence>MPLKNVRIKANSIGLPTVNCTLTRATKLVGPIITVSIEPQTSKAQSDASYEIINKPLPIVTMNPDLNQSPTITYNVFD</sequence>
<organism evidence="1 2">
    <name type="scientific">Glossina palpalis gambiensis</name>
    <dbReference type="NCBI Taxonomy" id="67801"/>
    <lineage>
        <taxon>Eukaryota</taxon>
        <taxon>Metazoa</taxon>
        <taxon>Ecdysozoa</taxon>
        <taxon>Arthropoda</taxon>
        <taxon>Hexapoda</taxon>
        <taxon>Insecta</taxon>
        <taxon>Pterygota</taxon>
        <taxon>Neoptera</taxon>
        <taxon>Endopterygota</taxon>
        <taxon>Diptera</taxon>
        <taxon>Brachycera</taxon>
        <taxon>Muscomorpha</taxon>
        <taxon>Hippoboscoidea</taxon>
        <taxon>Glossinidae</taxon>
        <taxon>Glossina</taxon>
    </lineage>
</organism>